<comment type="caution">
    <text evidence="6">The sequence shown here is derived from an EMBL/GenBank/DDBJ whole genome shotgun (WGS) entry which is preliminary data.</text>
</comment>
<evidence type="ECO:0000256" key="3">
    <source>
        <dbReference type="ARBA" id="ARBA00023163"/>
    </source>
</evidence>
<dbReference type="SUPFAM" id="SSF46689">
    <property type="entry name" value="Homeodomain-like"/>
    <property type="match status" value="1"/>
</dbReference>
<reference evidence="6 7" key="1">
    <citation type="submission" date="2016-01" db="EMBL/GenBank/DDBJ databases">
        <title>The new phylogeny of the genus Mycobacterium.</title>
        <authorList>
            <person name="Tarcisio F."/>
            <person name="Conor M."/>
            <person name="Antonella G."/>
            <person name="Elisabetta G."/>
            <person name="Giulia F.S."/>
            <person name="Sara T."/>
            <person name="Anna F."/>
            <person name="Clotilde B."/>
            <person name="Roberto B."/>
            <person name="Veronica D.S."/>
            <person name="Fabio R."/>
            <person name="Monica P."/>
            <person name="Olivier J."/>
            <person name="Enrico T."/>
            <person name="Nicola S."/>
        </authorList>
    </citation>
    <scope>NUCLEOTIDE SEQUENCE [LARGE SCALE GENOMIC DNA]</scope>
    <source>
        <strain evidence="6 7">DSM 44616</strain>
    </source>
</reference>
<dbReference type="Pfam" id="PF21351">
    <property type="entry name" value="TetR_C_41"/>
    <property type="match status" value="1"/>
</dbReference>
<dbReference type="InterPro" id="IPR009057">
    <property type="entry name" value="Homeodomain-like_sf"/>
</dbReference>
<dbReference type="RefSeq" id="WP_085255920.1">
    <property type="nucleotide sequence ID" value="NZ_AP022573.1"/>
</dbReference>
<organism evidence="6 7">
    <name type="scientific">Mycobacterium saskatchewanense</name>
    <dbReference type="NCBI Taxonomy" id="220927"/>
    <lineage>
        <taxon>Bacteria</taxon>
        <taxon>Bacillati</taxon>
        <taxon>Actinomycetota</taxon>
        <taxon>Actinomycetes</taxon>
        <taxon>Mycobacteriales</taxon>
        <taxon>Mycobacteriaceae</taxon>
        <taxon>Mycobacterium</taxon>
        <taxon>Mycobacterium simiae complex</taxon>
    </lineage>
</organism>
<dbReference type="InterPro" id="IPR036271">
    <property type="entry name" value="Tet_transcr_reg_TetR-rel_C_sf"/>
</dbReference>
<feature type="DNA-binding region" description="H-T-H motif" evidence="4">
    <location>
        <begin position="43"/>
        <end position="62"/>
    </location>
</feature>
<evidence type="ECO:0000256" key="4">
    <source>
        <dbReference type="PROSITE-ProRule" id="PRU00335"/>
    </source>
</evidence>
<dbReference type="InterPro" id="IPR050109">
    <property type="entry name" value="HTH-type_TetR-like_transc_reg"/>
</dbReference>
<protein>
    <submittedName>
        <fullName evidence="6">TetR family transcriptional regulator</fullName>
    </submittedName>
</protein>
<evidence type="ECO:0000256" key="1">
    <source>
        <dbReference type="ARBA" id="ARBA00023015"/>
    </source>
</evidence>
<dbReference type="PANTHER" id="PTHR30055">
    <property type="entry name" value="HTH-TYPE TRANSCRIPTIONAL REGULATOR RUTR"/>
    <property type="match status" value="1"/>
</dbReference>
<keyword evidence="7" id="KW-1185">Reference proteome</keyword>
<dbReference type="PANTHER" id="PTHR30055:SF234">
    <property type="entry name" value="HTH-TYPE TRANSCRIPTIONAL REGULATOR BETI"/>
    <property type="match status" value="1"/>
</dbReference>
<keyword evidence="1" id="KW-0805">Transcription regulation</keyword>
<keyword evidence="2 4" id="KW-0238">DNA-binding</keyword>
<dbReference type="GO" id="GO:0003700">
    <property type="term" value="F:DNA-binding transcription factor activity"/>
    <property type="evidence" value="ECO:0007669"/>
    <property type="project" value="TreeGrafter"/>
</dbReference>
<feature type="domain" description="HTH tetR-type" evidence="5">
    <location>
        <begin position="19"/>
        <end position="80"/>
    </location>
</feature>
<proteinExistence type="predicted"/>
<name>A0AAJ3NR08_9MYCO</name>
<evidence type="ECO:0000256" key="2">
    <source>
        <dbReference type="ARBA" id="ARBA00023125"/>
    </source>
</evidence>
<evidence type="ECO:0000259" key="5">
    <source>
        <dbReference type="PROSITE" id="PS50977"/>
    </source>
</evidence>
<dbReference type="Proteomes" id="UP000193387">
    <property type="component" value="Unassembled WGS sequence"/>
</dbReference>
<evidence type="ECO:0000313" key="6">
    <source>
        <dbReference type="EMBL" id="ORW71482.1"/>
    </source>
</evidence>
<dbReference type="GO" id="GO:0000976">
    <property type="term" value="F:transcription cis-regulatory region binding"/>
    <property type="evidence" value="ECO:0007669"/>
    <property type="project" value="TreeGrafter"/>
</dbReference>
<dbReference type="AlphaFoldDB" id="A0AAJ3NR08"/>
<dbReference type="Gene3D" id="1.10.357.10">
    <property type="entry name" value="Tetracycline Repressor, domain 2"/>
    <property type="match status" value="1"/>
</dbReference>
<sequence>MPSPEHRVDTKARRAAQSTATRTALINAARALFVENGYHATSTEEIVAASGVGTRGALYHHFADKRALFEAVFVAVEEDLVAAAAAAARPADAFTELQEALLAFLDATLTPQVQRILLLDGPVVLGWERWRELEAQYGLGAIRSFLEQAVAEGTVGSDLPLDVLAHVLLAAADEAALFVANSPDPASARDDAVRAMLALLSGVRSRTGPMRKR</sequence>
<dbReference type="Pfam" id="PF00440">
    <property type="entry name" value="TetR_N"/>
    <property type="match status" value="1"/>
</dbReference>
<dbReference type="InterPro" id="IPR001647">
    <property type="entry name" value="HTH_TetR"/>
</dbReference>
<keyword evidence="3" id="KW-0804">Transcription</keyword>
<dbReference type="InterPro" id="IPR049484">
    <property type="entry name" value="Rv0078-like_C"/>
</dbReference>
<accession>A0AAJ3NR08</accession>
<dbReference type="EMBL" id="LQPR01000029">
    <property type="protein sequence ID" value="ORW71482.1"/>
    <property type="molecule type" value="Genomic_DNA"/>
</dbReference>
<evidence type="ECO:0000313" key="7">
    <source>
        <dbReference type="Proteomes" id="UP000193387"/>
    </source>
</evidence>
<gene>
    <name evidence="6" type="ORF">AWC23_13780</name>
</gene>
<dbReference type="SUPFAM" id="SSF48498">
    <property type="entry name" value="Tetracyclin repressor-like, C-terminal domain"/>
    <property type="match status" value="1"/>
</dbReference>
<dbReference type="PROSITE" id="PS50977">
    <property type="entry name" value="HTH_TETR_2"/>
    <property type="match status" value="1"/>
</dbReference>